<feature type="binding site" evidence="17">
    <location>
        <position position="493"/>
    </location>
    <ligand>
        <name>Zn(2+)</name>
        <dbReference type="ChEBI" id="CHEBI:29105"/>
        <note>catalytic</note>
    </ligand>
</feature>
<feature type="binding site" evidence="17">
    <location>
        <position position="441"/>
    </location>
    <ligand>
        <name>Zn(2+)</name>
        <dbReference type="ChEBI" id="CHEBI:29105"/>
        <note>catalytic</note>
    </ligand>
</feature>
<dbReference type="FunFam" id="3.30.540.30:FF:000001">
    <property type="entry name" value="Dipeptidyl peptidase 3"/>
    <property type="match status" value="1"/>
</dbReference>
<dbReference type="FunFam" id="3.30.540.30:FF:000002">
    <property type="entry name" value="Dipeptidyl peptidase 3"/>
    <property type="match status" value="1"/>
</dbReference>
<comment type="caution">
    <text evidence="18">The sequence shown here is derived from an EMBL/GenBank/DDBJ whole genome shotgun (WGS) entry which is preliminary data.</text>
</comment>
<dbReference type="GO" id="GO:0046872">
    <property type="term" value="F:metal ion binding"/>
    <property type="evidence" value="ECO:0007669"/>
    <property type="project" value="UniProtKB-KW"/>
</dbReference>
<keyword evidence="19" id="KW-1185">Reference proteome</keyword>
<comment type="subcellular location">
    <subcellularLocation>
        <location evidence="2">Cytoplasm</location>
    </subcellularLocation>
</comment>
<evidence type="ECO:0000256" key="16">
    <source>
        <dbReference type="PIRSR" id="PIRSR007828-1"/>
    </source>
</evidence>
<protein>
    <recommendedName>
        <fullName evidence="5 15">Dipeptidyl peptidase 3</fullName>
        <ecNumber evidence="4 15">3.4.14.4</ecNumber>
    </recommendedName>
    <alternativeName>
        <fullName evidence="13 15">Dipeptidyl aminopeptidase III</fullName>
    </alternativeName>
    <alternativeName>
        <fullName evidence="14 15">Dipeptidyl peptidase III</fullName>
    </alternativeName>
</protein>
<evidence type="ECO:0000256" key="17">
    <source>
        <dbReference type="PIRSR" id="PIRSR007828-2"/>
    </source>
</evidence>
<dbReference type="Proteomes" id="UP000054937">
    <property type="component" value="Unassembled WGS sequence"/>
</dbReference>
<dbReference type="PIRSF" id="PIRSF007828">
    <property type="entry name" value="Dipeptidyl-peptidase_III"/>
    <property type="match status" value="1"/>
</dbReference>
<evidence type="ECO:0000256" key="7">
    <source>
        <dbReference type="ARBA" id="ARBA00022490"/>
    </source>
</evidence>
<dbReference type="InParanoid" id="A0A0V0R1F1"/>
<dbReference type="EMBL" id="LDAU01000065">
    <property type="protein sequence ID" value="KRX08351.1"/>
    <property type="molecule type" value="Genomic_DNA"/>
</dbReference>
<comment type="cofactor">
    <cofactor evidence="15 17">
        <name>Zn(2+)</name>
        <dbReference type="ChEBI" id="CHEBI:29105"/>
    </cofactor>
    <text evidence="15 17">Binds 1 zinc ion per subunit.</text>
</comment>
<feature type="active site" evidence="16">
    <location>
        <position position="437"/>
    </location>
</feature>
<evidence type="ECO:0000256" key="6">
    <source>
        <dbReference type="ARBA" id="ARBA00022438"/>
    </source>
</evidence>
<proteinExistence type="inferred from homology"/>
<dbReference type="GO" id="GO:0005737">
    <property type="term" value="C:cytoplasm"/>
    <property type="evidence" value="ECO:0007669"/>
    <property type="project" value="UniProtKB-SubCell"/>
</dbReference>
<sequence length="712" mass="82843">MQDQVIATPVISTKSPILSIECDEAFQGLTLQEKLYSYYFTRASWEGAKICYFQKSYESPALFYILMKTLSQVKDFADLENKLKHKGFTDEEIQQLYVYIAAFLQNCGNYVSFGDTKFIPEIHLDKFDIFLHLLPGFDQKLKEIWHDIKFEIYSFHNPYYQIEMKDNNGVSGYYSSNITKAEAELVTKYLESIDISPLNTRVIKTEDNKYEVLVASAQKLPDLGPKEFQGIEVTVVYGDFSPFMKNMYIYLAQALPYVANDNQKQMILNYLQHFQTGSIETHKEASKFWIQDKSPAVETYIGFIESYLDPLKVRAEFEGFVSIVNKKESEKLNLLVEKAESLISNLPWPKDFEVENFTKPDFTSLEVLSFACSGTPVGINIPNYDDIRMNHGFKNVNLGNVYGTPKKENVLFTKPEILDSFVKYYQPSLFVIVALHELLGHGTGKLFIKDKDGKHNFDYEMEHPLTGQQIETYYQANETWHSVFGEISSGYEECRADGVALFLSTFQESLDILIPEYSPEEQKEIVYMAWYEIVLSAIKGLQYYDQQNKKWGQAHIRAAYALLQVMLRAGDDFLKIEEVKQNGKDYLLINLDKEKIWTVGRSHIGDFLMKLQIYKSTADVKEGTKFFESYTEVDEQMLKYREIAIKFKLPRKIELQHDMEIQEADSDVKYVKFEESFKGIVDSQIYHFQGSDMEQVYNLWNKHRKLFRHHQP</sequence>
<evidence type="ECO:0000256" key="10">
    <source>
        <dbReference type="ARBA" id="ARBA00022801"/>
    </source>
</evidence>
<dbReference type="Gene3D" id="3.30.540.30">
    <property type="match status" value="3"/>
</dbReference>
<evidence type="ECO:0000256" key="2">
    <source>
        <dbReference type="ARBA" id="ARBA00004496"/>
    </source>
</evidence>
<dbReference type="AlphaFoldDB" id="A0A0V0R1F1"/>
<dbReference type="GO" id="GO:0008235">
    <property type="term" value="F:metalloexopeptidase activity"/>
    <property type="evidence" value="ECO:0007669"/>
    <property type="project" value="InterPro"/>
</dbReference>
<dbReference type="GO" id="GO:0008239">
    <property type="term" value="F:dipeptidyl-peptidase activity"/>
    <property type="evidence" value="ECO:0007669"/>
    <property type="project" value="UniProtKB-UniRule"/>
</dbReference>
<dbReference type="GO" id="GO:0006508">
    <property type="term" value="P:proteolysis"/>
    <property type="evidence" value="ECO:0007669"/>
    <property type="project" value="UniProtKB-KW"/>
</dbReference>
<evidence type="ECO:0000256" key="1">
    <source>
        <dbReference type="ARBA" id="ARBA00001336"/>
    </source>
</evidence>
<keyword evidence="6 15" id="KW-0031">Aminopeptidase</keyword>
<evidence type="ECO:0000256" key="13">
    <source>
        <dbReference type="ARBA" id="ARBA00031288"/>
    </source>
</evidence>
<evidence type="ECO:0000256" key="4">
    <source>
        <dbReference type="ARBA" id="ARBA00012063"/>
    </source>
</evidence>
<evidence type="ECO:0000256" key="9">
    <source>
        <dbReference type="ARBA" id="ARBA00022723"/>
    </source>
</evidence>
<evidence type="ECO:0000256" key="11">
    <source>
        <dbReference type="ARBA" id="ARBA00022833"/>
    </source>
</evidence>
<comment type="catalytic activity">
    <reaction evidence="1 15">
        <text>Release of an N-terminal dipeptide from a peptide comprising four or more residues, with broad specificity. Also acts on dipeptidyl 2-naphthylamides.</text>
        <dbReference type="EC" id="3.4.14.4"/>
    </reaction>
</comment>
<gene>
    <name evidence="18" type="ORF">PPERSA_03345</name>
</gene>
<evidence type="ECO:0000256" key="5">
    <source>
        <dbReference type="ARBA" id="ARBA00014713"/>
    </source>
</evidence>
<accession>A0A0V0R1F1</accession>
<evidence type="ECO:0000313" key="18">
    <source>
        <dbReference type="EMBL" id="KRX08351.1"/>
    </source>
</evidence>
<dbReference type="PANTHER" id="PTHR23422">
    <property type="entry name" value="DIPEPTIDYL PEPTIDASE III-RELATED"/>
    <property type="match status" value="1"/>
</dbReference>
<keyword evidence="12 15" id="KW-0482">Metalloprotease</keyword>
<dbReference type="OMA" id="QRYWIRD"/>
<feature type="binding site" evidence="17">
    <location>
        <position position="436"/>
    </location>
    <ligand>
        <name>Zn(2+)</name>
        <dbReference type="ChEBI" id="CHEBI:29105"/>
        <note>catalytic</note>
    </ligand>
</feature>
<evidence type="ECO:0000256" key="12">
    <source>
        <dbReference type="ARBA" id="ARBA00023049"/>
    </source>
</evidence>
<dbReference type="EC" id="3.4.14.4" evidence="4 15"/>
<evidence type="ECO:0000256" key="14">
    <source>
        <dbReference type="ARBA" id="ARBA00032119"/>
    </source>
</evidence>
<keyword evidence="9 15" id="KW-0479">Metal-binding</keyword>
<comment type="similarity">
    <text evidence="3 15">Belongs to the peptidase M49 family.</text>
</comment>
<organism evidence="18 19">
    <name type="scientific">Pseudocohnilembus persalinus</name>
    <name type="common">Ciliate</name>
    <dbReference type="NCBI Taxonomy" id="266149"/>
    <lineage>
        <taxon>Eukaryota</taxon>
        <taxon>Sar</taxon>
        <taxon>Alveolata</taxon>
        <taxon>Ciliophora</taxon>
        <taxon>Intramacronucleata</taxon>
        <taxon>Oligohymenophorea</taxon>
        <taxon>Scuticociliatia</taxon>
        <taxon>Philasterida</taxon>
        <taxon>Pseudocohnilembidae</taxon>
        <taxon>Pseudocohnilembus</taxon>
    </lineage>
</organism>
<dbReference type="InterPro" id="IPR005317">
    <property type="entry name" value="Dipeptidyl-peptase3"/>
</dbReference>
<dbReference type="GO" id="GO:0004177">
    <property type="term" value="F:aminopeptidase activity"/>
    <property type="evidence" value="ECO:0007669"/>
    <property type="project" value="UniProtKB-KW"/>
</dbReference>
<name>A0A0V0R1F1_PSEPJ</name>
<reference evidence="18 19" key="1">
    <citation type="journal article" date="2015" name="Sci. Rep.">
        <title>Genome of the facultative scuticociliatosis pathogen Pseudocohnilembus persalinus provides insight into its virulence through horizontal gene transfer.</title>
        <authorList>
            <person name="Xiong J."/>
            <person name="Wang G."/>
            <person name="Cheng J."/>
            <person name="Tian M."/>
            <person name="Pan X."/>
            <person name="Warren A."/>
            <person name="Jiang C."/>
            <person name="Yuan D."/>
            <person name="Miao W."/>
        </authorList>
    </citation>
    <scope>NUCLEOTIDE SEQUENCE [LARGE SCALE GENOMIC DNA]</scope>
    <source>
        <strain evidence="18">36N120E</strain>
    </source>
</reference>
<evidence type="ECO:0000256" key="8">
    <source>
        <dbReference type="ARBA" id="ARBA00022670"/>
    </source>
</evidence>
<keyword evidence="10 15" id="KW-0378">Hydrolase</keyword>
<dbReference type="InterPro" id="IPR039461">
    <property type="entry name" value="Peptidase_M49"/>
</dbReference>
<dbReference type="Pfam" id="PF03571">
    <property type="entry name" value="Peptidase_M49"/>
    <property type="match status" value="1"/>
</dbReference>
<keyword evidence="11 15" id="KW-0862">Zinc</keyword>
<keyword evidence="8 15" id="KW-0645">Protease</keyword>
<evidence type="ECO:0000256" key="3">
    <source>
        <dbReference type="ARBA" id="ARBA00010200"/>
    </source>
</evidence>
<evidence type="ECO:0000313" key="19">
    <source>
        <dbReference type="Proteomes" id="UP000054937"/>
    </source>
</evidence>
<dbReference type="PANTHER" id="PTHR23422:SF11">
    <property type="entry name" value="DIPEPTIDYL PEPTIDASE 3"/>
    <property type="match status" value="1"/>
</dbReference>
<dbReference type="OrthoDB" id="4694525at2759"/>
<evidence type="ECO:0000256" key="15">
    <source>
        <dbReference type="PIRNR" id="PIRNR007828"/>
    </source>
</evidence>
<keyword evidence="7 15" id="KW-0963">Cytoplasm</keyword>